<proteinExistence type="predicted"/>
<evidence type="ECO:0000313" key="1">
    <source>
        <dbReference type="EMBL" id="SEU19223.1"/>
    </source>
</evidence>
<dbReference type="Proteomes" id="UP000199181">
    <property type="component" value="Unassembled WGS sequence"/>
</dbReference>
<protein>
    <submittedName>
        <fullName evidence="1">Uncharacterized protein</fullName>
    </submittedName>
</protein>
<dbReference type="EMBL" id="FOIJ01000009">
    <property type="protein sequence ID" value="SEU19223.1"/>
    <property type="molecule type" value="Genomic_DNA"/>
</dbReference>
<evidence type="ECO:0000313" key="2">
    <source>
        <dbReference type="Proteomes" id="UP000199181"/>
    </source>
</evidence>
<accession>A0A1I0K5Y2</accession>
<gene>
    <name evidence="1" type="ORF">SAMN05443639_109185</name>
</gene>
<dbReference type="RefSeq" id="WP_093522481.1">
    <property type="nucleotide sequence ID" value="NZ_FOIJ01000009.1"/>
</dbReference>
<dbReference type="AlphaFoldDB" id="A0A1I0K5Y2"/>
<name>A0A1I0K5Y2_9BACT</name>
<sequence>MRLEMVAVGMFLVGAVVFPARVEAQAVLIQRCAADRLSAAQVKPRVELARWCALTRNVRAPDWTCSSSSSSSSDYAETDFNTNPFGRNVYLSSVDSGVNSTYLWLLYVSGAMSSTVDADGYCKWLRPAERLKQRPFYPVYGSHHDLMNSSNRQLFFHPTQFSCDFYLDKNGTQRATGYDFYINGYCEPV</sequence>
<reference evidence="2" key="1">
    <citation type="submission" date="2016-10" db="EMBL/GenBank/DDBJ databases">
        <authorList>
            <person name="Varghese N."/>
            <person name="Submissions S."/>
        </authorList>
    </citation>
    <scope>NUCLEOTIDE SEQUENCE [LARGE SCALE GENOMIC DNA]</scope>
    <source>
        <strain evidence="2">DSM 16858</strain>
    </source>
</reference>
<organism evidence="1 2">
    <name type="scientific">Stigmatella erecta</name>
    <dbReference type="NCBI Taxonomy" id="83460"/>
    <lineage>
        <taxon>Bacteria</taxon>
        <taxon>Pseudomonadati</taxon>
        <taxon>Myxococcota</taxon>
        <taxon>Myxococcia</taxon>
        <taxon>Myxococcales</taxon>
        <taxon>Cystobacterineae</taxon>
        <taxon>Archangiaceae</taxon>
        <taxon>Stigmatella</taxon>
    </lineage>
</organism>
<keyword evidence="2" id="KW-1185">Reference proteome</keyword>